<evidence type="ECO:0000313" key="1">
    <source>
        <dbReference type="EMBL" id="KAJ9581920.1"/>
    </source>
</evidence>
<keyword evidence="2" id="KW-1185">Reference proteome</keyword>
<organism evidence="1 2">
    <name type="scientific">Diploptera punctata</name>
    <name type="common">Pacific beetle cockroach</name>
    <dbReference type="NCBI Taxonomy" id="6984"/>
    <lineage>
        <taxon>Eukaryota</taxon>
        <taxon>Metazoa</taxon>
        <taxon>Ecdysozoa</taxon>
        <taxon>Arthropoda</taxon>
        <taxon>Hexapoda</taxon>
        <taxon>Insecta</taxon>
        <taxon>Pterygota</taxon>
        <taxon>Neoptera</taxon>
        <taxon>Polyneoptera</taxon>
        <taxon>Dictyoptera</taxon>
        <taxon>Blattodea</taxon>
        <taxon>Blaberoidea</taxon>
        <taxon>Blaberidae</taxon>
        <taxon>Diplopterinae</taxon>
        <taxon>Diploptera</taxon>
    </lineage>
</organism>
<dbReference type="Proteomes" id="UP001233999">
    <property type="component" value="Unassembled WGS sequence"/>
</dbReference>
<dbReference type="EMBL" id="JASPKZ010007835">
    <property type="protein sequence ID" value="KAJ9581920.1"/>
    <property type="molecule type" value="Genomic_DNA"/>
</dbReference>
<gene>
    <name evidence="1" type="ORF">L9F63_003740</name>
</gene>
<reference evidence="1" key="2">
    <citation type="submission" date="2023-05" db="EMBL/GenBank/DDBJ databases">
        <authorList>
            <person name="Fouks B."/>
        </authorList>
    </citation>
    <scope>NUCLEOTIDE SEQUENCE</scope>
    <source>
        <strain evidence="1">Stay&amp;Tobe</strain>
        <tissue evidence="1">Testes</tissue>
    </source>
</reference>
<reference evidence="1" key="1">
    <citation type="journal article" date="2023" name="IScience">
        <title>Live-bearing cockroach genome reveals convergent evolutionary mechanisms linked to viviparity in insects and beyond.</title>
        <authorList>
            <person name="Fouks B."/>
            <person name="Harrison M.C."/>
            <person name="Mikhailova A.A."/>
            <person name="Marchal E."/>
            <person name="English S."/>
            <person name="Carruthers M."/>
            <person name="Jennings E.C."/>
            <person name="Chiamaka E.L."/>
            <person name="Frigard R.A."/>
            <person name="Pippel M."/>
            <person name="Attardo G.M."/>
            <person name="Benoit J.B."/>
            <person name="Bornberg-Bauer E."/>
            <person name="Tobe S.S."/>
        </authorList>
    </citation>
    <scope>NUCLEOTIDE SEQUENCE</scope>
    <source>
        <strain evidence="1">Stay&amp;Tobe</strain>
    </source>
</reference>
<sequence>LSNIINCYIHNKDSEFSTWPLNVLLGIDDEYCTDEHVIIQAVDLLHPRIMQL</sequence>
<feature type="non-terminal residue" evidence="1">
    <location>
        <position position="1"/>
    </location>
</feature>
<dbReference type="AlphaFoldDB" id="A0AAD8E943"/>
<evidence type="ECO:0000313" key="2">
    <source>
        <dbReference type="Proteomes" id="UP001233999"/>
    </source>
</evidence>
<comment type="caution">
    <text evidence="1">The sequence shown here is derived from an EMBL/GenBank/DDBJ whole genome shotgun (WGS) entry which is preliminary data.</text>
</comment>
<feature type="non-terminal residue" evidence="1">
    <location>
        <position position="52"/>
    </location>
</feature>
<accession>A0AAD8E943</accession>
<name>A0AAD8E943_DIPPU</name>
<proteinExistence type="predicted"/>
<protein>
    <submittedName>
        <fullName evidence="1">Uncharacterized protein</fullName>
    </submittedName>
</protein>